<dbReference type="PANTHER" id="PTHR43289:SF6">
    <property type="entry name" value="SERINE_THREONINE-PROTEIN KINASE NEKL-3"/>
    <property type="match status" value="1"/>
</dbReference>
<dbReference type="PANTHER" id="PTHR43289">
    <property type="entry name" value="MITOGEN-ACTIVATED PROTEIN KINASE KINASE KINASE 20-RELATED"/>
    <property type="match status" value="1"/>
</dbReference>
<protein>
    <recommendedName>
        <fullName evidence="1">non-specific serine/threonine protein kinase</fullName>
        <ecNumber evidence="1">2.7.11.1</ecNumber>
    </recommendedName>
</protein>
<evidence type="ECO:0000256" key="7">
    <source>
        <dbReference type="PROSITE-ProRule" id="PRU10141"/>
    </source>
</evidence>
<sequence length="437" mass="45610">MSQEGLIAERYQVLGVLGRGGMGVVYEARDTVLERRVAVKLLTSVEGLAEGGDAALRFQRELNALARIEHPGVVTLFDTGLHRGTPYLVMQVLDGMTLAELVARTGPLAPAVVAWTGLGMAGALDAAHGAGVLHRDIKPSNVGVTTEGRIVIQDFGLARLAGEAAITRTGALVGTPQFIAPETIRGALPGPAADLYGLGGCLYLAVTGELPLGATQDVGAIVERALGDGIPRLGERPPYPAELTELIDLLCRQDPMERPASARAVGESLAALAGEGRTLLADLMTGTVRQDVVDGVYALAAAAGAPEYEWDRADETGTIPNGSPTVWGARGDWPGPAALSDATRRIVLSSMTAQNAASRQREAVTLVLRGELQAAAQMLSAIVPVCVSSLGEDHPTTLAGKYWQAVCLARLGARGPAVELLAQVNRHVDRKRGGRGD</sequence>
<dbReference type="CDD" id="cd14014">
    <property type="entry name" value="STKc_PknB_like"/>
    <property type="match status" value="1"/>
</dbReference>
<evidence type="ECO:0000256" key="6">
    <source>
        <dbReference type="ARBA" id="ARBA00022840"/>
    </source>
</evidence>
<evidence type="ECO:0000256" key="1">
    <source>
        <dbReference type="ARBA" id="ARBA00012513"/>
    </source>
</evidence>
<keyword evidence="3" id="KW-0808">Transferase</keyword>
<dbReference type="InterPro" id="IPR000719">
    <property type="entry name" value="Prot_kinase_dom"/>
</dbReference>
<keyword evidence="2" id="KW-0723">Serine/threonine-protein kinase</keyword>
<dbReference type="InterPro" id="IPR011009">
    <property type="entry name" value="Kinase-like_dom_sf"/>
</dbReference>
<accession>A0ABQ3AGI4</accession>
<feature type="binding site" evidence="7">
    <location>
        <position position="40"/>
    </location>
    <ligand>
        <name>ATP</name>
        <dbReference type="ChEBI" id="CHEBI:30616"/>
    </ligand>
</feature>
<evidence type="ECO:0000259" key="8">
    <source>
        <dbReference type="PROSITE" id="PS50011"/>
    </source>
</evidence>
<dbReference type="InterPro" id="IPR011990">
    <property type="entry name" value="TPR-like_helical_dom_sf"/>
</dbReference>
<keyword evidence="10" id="KW-1185">Reference proteome</keyword>
<evidence type="ECO:0000256" key="3">
    <source>
        <dbReference type="ARBA" id="ARBA00022679"/>
    </source>
</evidence>
<comment type="caution">
    <text evidence="9">The sequence shown here is derived from an EMBL/GenBank/DDBJ whole genome shotgun (WGS) entry which is preliminary data.</text>
</comment>
<dbReference type="RefSeq" id="WP_190028166.1">
    <property type="nucleotide sequence ID" value="NZ_BMUU01000008.1"/>
</dbReference>
<evidence type="ECO:0000256" key="5">
    <source>
        <dbReference type="ARBA" id="ARBA00022777"/>
    </source>
</evidence>
<proteinExistence type="predicted"/>
<evidence type="ECO:0000313" key="10">
    <source>
        <dbReference type="Proteomes" id="UP000600946"/>
    </source>
</evidence>
<organism evidence="9 10">
    <name type="scientific">Streptomyces xanthochromogenes</name>
    <dbReference type="NCBI Taxonomy" id="67384"/>
    <lineage>
        <taxon>Bacteria</taxon>
        <taxon>Bacillati</taxon>
        <taxon>Actinomycetota</taxon>
        <taxon>Actinomycetes</taxon>
        <taxon>Kitasatosporales</taxon>
        <taxon>Streptomycetaceae</taxon>
        <taxon>Streptomyces</taxon>
    </lineage>
</organism>
<dbReference type="Pfam" id="PF00069">
    <property type="entry name" value="Pkinase"/>
    <property type="match status" value="1"/>
</dbReference>
<keyword evidence="4 7" id="KW-0547">Nucleotide-binding</keyword>
<feature type="domain" description="Protein kinase" evidence="8">
    <location>
        <begin position="11"/>
        <end position="270"/>
    </location>
</feature>
<dbReference type="InterPro" id="IPR017441">
    <property type="entry name" value="Protein_kinase_ATP_BS"/>
</dbReference>
<dbReference type="SUPFAM" id="SSF56112">
    <property type="entry name" value="Protein kinase-like (PK-like)"/>
    <property type="match status" value="1"/>
</dbReference>
<dbReference type="Gene3D" id="1.25.40.10">
    <property type="entry name" value="Tetratricopeptide repeat domain"/>
    <property type="match status" value="1"/>
</dbReference>
<dbReference type="EC" id="2.7.11.1" evidence="1"/>
<keyword evidence="5" id="KW-0418">Kinase</keyword>
<dbReference type="EMBL" id="BMUU01000008">
    <property type="protein sequence ID" value="GGY47198.1"/>
    <property type="molecule type" value="Genomic_DNA"/>
</dbReference>
<evidence type="ECO:0000256" key="4">
    <source>
        <dbReference type="ARBA" id="ARBA00022741"/>
    </source>
</evidence>
<dbReference type="PROSITE" id="PS00107">
    <property type="entry name" value="PROTEIN_KINASE_ATP"/>
    <property type="match status" value="1"/>
</dbReference>
<keyword evidence="6 7" id="KW-0067">ATP-binding</keyword>
<dbReference type="GeneID" id="96292569"/>
<evidence type="ECO:0000256" key="2">
    <source>
        <dbReference type="ARBA" id="ARBA00022527"/>
    </source>
</evidence>
<gene>
    <name evidence="9" type="ORF">GCM10010326_46570</name>
</gene>
<dbReference type="Proteomes" id="UP000600946">
    <property type="component" value="Unassembled WGS sequence"/>
</dbReference>
<dbReference type="Gene3D" id="3.30.200.20">
    <property type="entry name" value="Phosphorylase Kinase, domain 1"/>
    <property type="match status" value="1"/>
</dbReference>
<name>A0ABQ3AGI4_9ACTN</name>
<dbReference type="PROSITE" id="PS50011">
    <property type="entry name" value="PROTEIN_KINASE_DOM"/>
    <property type="match status" value="1"/>
</dbReference>
<dbReference type="SMART" id="SM00220">
    <property type="entry name" value="S_TKc"/>
    <property type="match status" value="1"/>
</dbReference>
<reference evidence="10" key="1">
    <citation type="journal article" date="2019" name="Int. J. Syst. Evol. Microbiol.">
        <title>The Global Catalogue of Microorganisms (GCM) 10K type strain sequencing project: providing services to taxonomists for standard genome sequencing and annotation.</title>
        <authorList>
            <consortium name="The Broad Institute Genomics Platform"/>
            <consortium name="The Broad Institute Genome Sequencing Center for Infectious Disease"/>
            <person name="Wu L."/>
            <person name="Ma J."/>
        </authorList>
    </citation>
    <scope>NUCLEOTIDE SEQUENCE [LARGE SCALE GENOMIC DNA]</scope>
    <source>
        <strain evidence="10">JCM 4594</strain>
    </source>
</reference>
<evidence type="ECO:0000313" key="9">
    <source>
        <dbReference type="EMBL" id="GGY47198.1"/>
    </source>
</evidence>
<dbReference type="Gene3D" id="1.10.510.10">
    <property type="entry name" value="Transferase(Phosphotransferase) domain 1"/>
    <property type="match status" value="1"/>
</dbReference>